<dbReference type="HAMAP" id="MF_00454">
    <property type="entry name" value="FluC"/>
    <property type="match status" value="1"/>
</dbReference>
<evidence type="ECO:0000313" key="12">
    <source>
        <dbReference type="Proteomes" id="UP001519331"/>
    </source>
</evidence>
<feature type="transmembrane region" description="Helical" evidence="10">
    <location>
        <begin position="40"/>
        <end position="64"/>
    </location>
</feature>
<keyword evidence="10" id="KW-0406">Ion transport</keyword>
<evidence type="ECO:0000256" key="3">
    <source>
        <dbReference type="ARBA" id="ARBA00022692"/>
    </source>
</evidence>
<dbReference type="InterPro" id="IPR003691">
    <property type="entry name" value="FluC"/>
</dbReference>
<name>A0ABS4T2S6_9MICC</name>
<accession>A0ABS4T2S6</accession>
<keyword evidence="6 10" id="KW-0407">Ion channel</keyword>
<keyword evidence="5 10" id="KW-0472">Membrane</keyword>
<feature type="transmembrane region" description="Helical" evidence="10">
    <location>
        <begin position="115"/>
        <end position="135"/>
    </location>
</feature>
<dbReference type="Proteomes" id="UP001519331">
    <property type="component" value="Unassembled WGS sequence"/>
</dbReference>
<keyword evidence="12" id="KW-1185">Reference proteome</keyword>
<organism evidence="11 12">
    <name type="scientific">Nesterenkonia lacusekhoensis</name>
    <dbReference type="NCBI Taxonomy" id="150832"/>
    <lineage>
        <taxon>Bacteria</taxon>
        <taxon>Bacillati</taxon>
        <taxon>Actinomycetota</taxon>
        <taxon>Actinomycetes</taxon>
        <taxon>Micrococcales</taxon>
        <taxon>Micrococcaceae</taxon>
        <taxon>Nesterenkonia</taxon>
    </lineage>
</organism>
<dbReference type="PANTHER" id="PTHR28259">
    <property type="entry name" value="FLUORIDE EXPORT PROTEIN 1-RELATED"/>
    <property type="match status" value="1"/>
</dbReference>
<comment type="similarity">
    <text evidence="7 10">Belongs to the fluoride channel Fluc/FEX (TC 1.A.43) family.</text>
</comment>
<keyword evidence="4 10" id="KW-1133">Transmembrane helix</keyword>
<evidence type="ECO:0000256" key="8">
    <source>
        <dbReference type="ARBA" id="ARBA00035585"/>
    </source>
</evidence>
<dbReference type="PANTHER" id="PTHR28259:SF1">
    <property type="entry name" value="FLUORIDE EXPORT PROTEIN 1-RELATED"/>
    <property type="match status" value="1"/>
</dbReference>
<feature type="binding site" evidence="10">
    <location>
        <position position="85"/>
    </location>
    <ligand>
        <name>Na(+)</name>
        <dbReference type="ChEBI" id="CHEBI:29101"/>
        <note>structural</note>
    </ligand>
</feature>
<keyword evidence="10" id="KW-0813">Transport</keyword>
<dbReference type="Pfam" id="PF02537">
    <property type="entry name" value="CRCB"/>
    <property type="match status" value="1"/>
</dbReference>
<keyword evidence="10" id="KW-0915">Sodium</keyword>
<dbReference type="EMBL" id="JAGINX010000001">
    <property type="protein sequence ID" value="MBP2318455.1"/>
    <property type="molecule type" value="Genomic_DNA"/>
</dbReference>
<evidence type="ECO:0000256" key="7">
    <source>
        <dbReference type="ARBA" id="ARBA00035120"/>
    </source>
</evidence>
<evidence type="ECO:0000256" key="6">
    <source>
        <dbReference type="ARBA" id="ARBA00023303"/>
    </source>
</evidence>
<proteinExistence type="inferred from homology"/>
<evidence type="ECO:0000256" key="2">
    <source>
        <dbReference type="ARBA" id="ARBA00022475"/>
    </source>
</evidence>
<comment type="catalytic activity">
    <reaction evidence="8">
        <text>fluoride(in) = fluoride(out)</text>
        <dbReference type="Rhea" id="RHEA:76159"/>
        <dbReference type="ChEBI" id="CHEBI:17051"/>
    </reaction>
    <physiologicalReaction direction="left-to-right" evidence="8">
        <dbReference type="Rhea" id="RHEA:76160"/>
    </physiologicalReaction>
</comment>
<sequence length="157" mass="16176">MMRRLPALARLIPLVALAGAAGALLRLLMGEFFPEQGMKFPWTTLAVNVAGSAALGLVFGVVSARPRVPGWVLPVLGTGLLGSFTTFSSVILAVMPSTPGGIFEGLSAATYVSPGAVEMFCYLMISVIGCTAAAAGGLTVGRSAFGCVDHTCEERRV</sequence>
<feature type="binding site" evidence="10">
    <location>
        <position position="82"/>
    </location>
    <ligand>
        <name>Na(+)</name>
        <dbReference type="ChEBI" id="CHEBI:29101"/>
        <note>structural</note>
    </ligand>
</feature>
<evidence type="ECO:0000256" key="10">
    <source>
        <dbReference type="HAMAP-Rule" id="MF_00454"/>
    </source>
</evidence>
<keyword evidence="2 10" id="KW-1003">Cell membrane</keyword>
<comment type="function">
    <text evidence="9 10">Fluoride-specific ion channel. Important for reducing fluoride concentration in the cell, thus reducing its toxicity.</text>
</comment>
<evidence type="ECO:0000256" key="9">
    <source>
        <dbReference type="ARBA" id="ARBA00049940"/>
    </source>
</evidence>
<evidence type="ECO:0000313" key="11">
    <source>
        <dbReference type="EMBL" id="MBP2318455.1"/>
    </source>
</evidence>
<evidence type="ECO:0000256" key="4">
    <source>
        <dbReference type="ARBA" id="ARBA00022989"/>
    </source>
</evidence>
<protein>
    <recommendedName>
        <fullName evidence="10">Fluoride-specific ion channel FluC</fullName>
    </recommendedName>
</protein>
<keyword evidence="10" id="KW-0479">Metal-binding</keyword>
<gene>
    <name evidence="10" type="primary">fluC</name>
    <name evidence="10" type="synonym">crcB</name>
    <name evidence="11" type="ORF">JOF45_001474</name>
</gene>
<evidence type="ECO:0000256" key="5">
    <source>
        <dbReference type="ARBA" id="ARBA00023136"/>
    </source>
</evidence>
<feature type="transmembrane region" description="Helical" evidence="10">
    <location>
        <begin position="71"/>
        <end position="95"/>
    </location>
</feature>
<comment type="subcellular location">
    <subcellularLocation>
        <location evidence="1 10">Cell membrane</location>
        <topology evidence="1 10">Multi-pass membrane protein</topology>
    </subcellularLocation>
</comment>
<reference evidence="11 12" key="1">
    <citation type="submission" date="2021-03" db="EMBL/GenBank/DDBJ databases">
        <title>Sequencing the genomes of 1000 actinobacteria strains.</title>
        <authorList>
            <person name="Klenk H.-P."/>
        </authorList>
    </citation>
    <scope>NUCLEOTIDE SEQUENCE [LARGE SCALE GENOMIC DNA]</scope>
    <source>
        <strain evidence="11 12">DSM 12544</strain>
    </source>
</reference>
<keyword evidence="3 10" id="KW-0812">Transmembrane</keyword>
<evidence type="ECO:0000256" key="1">
    <source>
        <dbReference type="ARBA" id="ARBA00004651"/>
    </source>
</evidence>
<comment type="caution">
    <text evidence="11">The sequence shown here is derived from an EMBL/GenBank/DDBJ whole genome shotgun (WGS) entry which is preliminary data.</text>
</comment>
<comment type="activity regulation">
    <text evidence="10">Na(+) is not transported, but it plays an essential structural role and its presence is essential for fluoride channel function.</text>
</comment>